<organism evidence="16 17">
    <name type="scientific">Pelotomaculum isophthalicicum JI</name>
    <dbReference type="NCBI Taxonomy" id="947010"/>
    <lineage>
        <taxon>Bacteria</taxon>
        <taxon>Bacillati</taxon>
        <taxon>Bacillota</taxon>
        <taxon>Clostridia</taxon>
        <taxon>Eubacteriales</taxon>
        <taxon>Desulfotomaculaceae</taxon>
        <taxon>Pelotomaculum</taxon>
    </lineage>
</organism>
<evidence type="ECO:0000256" key="6">
    <source>
        <dbReference type="ARBA" id="ARBA00022692"/>
    </source>
</evidence>
<feature type="domain" description="V-ATPase proteolipid subunit C-like" evidence="15">
    <location>
        <begin position="12"/>
        <end position="75"/>
    </location>
</feature>
<protein>
    <recommendedName>
        <fullName evidence="14">ATP synthase subunit c</fullName>
    </recommendedName>
    <alternativeName>
        <fullName evidence="14">ATP synthase F(0) sector subunit c</fullName>
    </alternativeName>
    <alternativeName>
        <fullName evidence="14">F-type ATPase subunit c</fullName>
        <shortName evidence="14">F-ATPase subunit c</shortName>
    </alternativeName>
    <alternativeName>
        <fullName evidence="14">Lipid-binding protein</fullName>
    </alternativeName>
</protein>
<dbReference type="InterPro" id="IPR020537">
    <property type="entry name" value="ATP_synth_F0_csu_DDCD_BS"/>
</dbReference>
<dbReference type="Gene3D" id="1.20.20.10">
    <property type="entry name" value="F1F0 ATP synthase subunit C"/>
    <property type="match status" value="1"/>
</dbReference>
<keyword evidence="4 14" id="KW-1003">Cell membrane</keyword>
<dbReference type="FunFam" id="1.20.20.10:FF:000004">
    <property type="entry name" value="ATP synthase subunit c"/>
    <property type="match status" value="1"/>
</dbReference>
<name>A0A9X4JTM0_9FIRM</name>
<dbReference type="InterPro" id="IPR038662">
    <property type="entry name" value="ATP_synth_F0_csu_sf"/>
</dbReference>
<comment type="similarity">
    <text evidence="2 14">Belongs to the ATPase C chain family.</text>
</comment>
<evidence type="ECO:0000256" key="7">
    <source>
        <dbReference type="ARBA" id="ARBA00022781"/>
    </source>
</evidence>
<dbReference type="HAMAP" id="MF_01396">
    <property type="entry name" value="ATP_synth_c_bact"/>
    <property type="match status" value="1"/>
</dbReference>
<keyword evidence="12 14" id="KW-0066">ATP synthesis</keyword>
<sequence length="81" mass="8084">MENQMLQAGAAIGTAIAIGLGACGAAIGDGVMTGKAIEAIARQPEARGSTMTLLFISLGLIEALPVIAIVIAFMLWGKVGG</sequence>
<keyword evidence="8 14" id="KW-1133">Transmembrane helix</keyword>
<evidence type="ECO:0000256" key="2">
    <source>
        <dbReference type="ARBA" id="ARBA00006704"/>
    </source>
</evidence>
<accession>A0A9X4JTM0</accession>
<dbReference type="PRINTS" id="PR00124">
    <property type="entry name" value="ATPASEC"/>
</dbReference>
<keyword evidence="17" id="KW-1185">Reference proteome</keyword>
<feature type="transmembrane region" description="Helical" evidence="14">
    <location>
        <begin position="53"/>
        <end position="76"/>
    </location>
</feature>
<evidence type="ECO:0000256" key="4">
    <source>
        <dbReference type="ARBA" id="ARBA00022475"/>
    </source>
</evidence>
<keyword evidence="11 14" id="KW-0472">Membrane</keyword>
<evidence type="ECO:0000256" key="8">
    <source>
        <dbReference type="ARBA" id="ARBA00022989"/>
    </source>
</evidence>
<evidence type="ECO:0000256" key="11">
    <source>
        <dbReference type="ARBA" id="ARBA00023136"/>
    </source>
</evidence>
<feature type="transmembrane region" description="Helical" evidence="14">
    <location>
        <begin position="6"/>
        <end position="32"/>
    </location>
</feature>
<dbReference type="EMBL" id="JAKOAV010000005">
    <property type="protein sequence ID" value="MDF9407630.1"/>
    <property type="molecule type" value="Genomic_DNA"/>
</dbReference>
<comment type="function">
    <text evidence="13 14">F(1)F(0) ATP synthase produces ATP from ADP in the presence of a proton or sodium gradient. F-type ATPases consist of two structural domains, F(1) containing the extramembraneous catalytic core and F(0) containing the membrane proton channel, linked together by a central stalk and a peripheral stalk. During catalysis, ATP synthesis in the catalytic domain of F(1) is coupled via a rotary mechanism of the central stalk subunits to proton translocation.</text>
</comment>
<keyword evidence="6 14" id="KW-0812">Transmembrane</keyword>
<keyword evidence="7 14" id="KW-0375">Hydrogen ion transport</keyword>
<dbReference type="Proteomes" id="UP001154312">
    <property type="component" value="Unassembled WGS sequence"/>
</dbReference>
<dbReference type="GO" id="GO:0008289">
    <property type="term" value="F:lipid binding"/>
    <property type="evidence" value="ECO:0007669"/>
    <property type="project" value="UniProtKB-KW"/>
</dbReference>
<gene>
    <name evidence="14 16" type="primary">atpE</name>
    <name evidence="16" type="ORF">L7E55_04530</name>
</gene>
<feature type="site" description="Reversibly protonated during proton transport" evidence="14">
    <location>
        <position position="62"/>
    </location>
</feature>
<dbReference type="GO" id="GO:0045259">
    <property type="term" value="C:proton-transporting ATP synthase complex"/>
    <property type="evidence" value="ECO:0007669"/>
    <property type="project" value="UniProtKB-KW"/>
</dbReference>
<comment type="caution">
    <text evidence="16">The sequence shown here is derived from an EMBL/GenBank/DDBJ whole genome shotgun (WGS) entry which is preliminary data.</text>
</comment>
<keyword evidence="3 14" id="KW-0813">Transport</keyword>
<evidence type="ECO:0000313" key="17">
    <source>
        <dbReference type="Proteomes" id="UP001154312"/>
    </source>
</evidence>
<keyword evidence="10 14" id="KW-0446">Lipid-binding</keyword>
<evidence type="ECO:0000256" key="3">
    <source>
        <dbReference type="ARBA" id="ARBA00022448"/>
    </source>
</evidence>
<dbReference type="AlphaFoldDB" id="A0A9X4JTM0"/>
<proteinExistence type="inferred from homology"/>
<dbReference type="GO" id="GO:0033177">
    <property type="term" value="C:proton-transporting two-sector ATPase complex, proton-transporting domain"/>
    <property type="evidence" value="ECO:0007669"/>
    <property type="project" value="InterPro"/>
</dbReference>
<dbReference type="GO" id="GO:0046933">
    <property type="term" value="F:proton-transporting ATP synthase activity, rotational mechanism"/>
    <property type="evidence" value="ECO:0007669"/>
    <property type="project" value="UniProtKB-UniRule"/>
</dbReference>
<dbReference type="InterPro" id="IPR002379">
    <property type="entry name" value="ATPase_proteolipid_c-like_dom"/>
</dbReference>
<evidence type="ECO:0000313" key="16">
    <source>
        <dbReference type="EMBL" id="MDF9407630.1"/>
    </source>
</evidence>
<dbReference type="Pfam" id="PF00137">
    <property type="entry name" value="ATP-synt_C"/>
    <property type="match status" value="1"/>
</dbReference>
<dbReference type="CDD" id="cd18185">
    <property type="entry name" value="ATP-synt_Fo_c_ATPE"/>
    <property type="match status" value="1"/>
</dbReference>
<evidence type="ECO:0000256" key="13">
    <source>
        <dbReference type="ARBA" id="ARBA00025198"/>
    </source>
</evidence>
<dbReference type="PROSITE" id="PS00605">
    <property type="entry name" value="ATPASE_C"/>
    <property type="match status" value="1"/>
</dbReference>
<evidence type="ECO:0000256" key="12">
    <source>
        <dbReference type="ARBA" id="ARBA00023310"/>
    </source>
</evidence>
<dbReference type="InterPro" id="IPR000454">
    <property type="entry name" value="ATP_synth_F0_csu"/>
</dbReference>
<evidence type="ECO:0000256" key="10">
    <source>
        <dbReference type="ARBA" id="ARBA00023121"/>
    </source>
</evidence>
<evidence type="ECO:0000259" key="15">
    <source>
        <dbReference type="Pfam" id="PF00137"/>
    </source>
</evidence>
<evidence type="ECO:0000256" key="14">
    <source>
        <dbReference type="HAMAP-Rule" id="MF_01396"/>
    </source>
</evidence>
<evidence type="ECO:0000256" key="5">
    <source>
        <dbReference type="ARBA" id="ARBA00022547"/>
    </source>
</evidence>
<dbReference type="NCBIfam" id="NF005363">
    <property type="entry name" value="PRK06876.1"/>
    <property type="match status" value="1"/>
</dbReference>
<comment type="subcellular location">
    <subcellularLocation>
        <location evidence="14">Cell membrane</location>
        <topology evidence="14">Multi-pass membrane protein</topology>
    </subcellularLocation>
    <subcellularLocation>
        <location evidence="1">Membrane</location>
        <topology evidence="1">Multi-pass membrane protein</topology>
    </subcellularLocation>
</comment>
<dbReference type="NCBIfam" id="TIGR01260">
    <property type="entry name" value="ATP_synt_c"/>
    <property type="match status" value="1"/>
</dbReference>
<dbReference type="InterPro" id="IPR005953">
    <property type="entry name" value="ATP_synth_csu_bac/chlpt"/>
</dbReference>
<dbReference type="SUPFAM" id="SSF81333">
    <property type="entry name" value="F1F0 ATP synthase subunit C"/>
    <property type="match status" value="1"/>
</dbReference>
<keyword evidence="9 14" id="KW-0406">Ion transport</keyword>
<keyword evidence="5 14" id="KW-0138">CF(0)</keyword>
<evidence type="ECO:0000256" key="1">
    <source>
        <dbReference type="ARBA" id="ARBA00004141"/>
    </source>
</evidence>
<dbReference type="InterPro" id="IPR035921">
    <property type="entry name" value="F/V-ATP_Csub_sf"/>
</dbReference>
<evidence type="ECO:0000256" key="9">
    <source>
        <dbReference type="ARBA" id="ARBA00023065"/>
    </source>
</evidence>
<dbReference type="GO" id="GO:0005886">
    <property type="term" value="C:plasma membrane"/>
    <property type="evidence" value="ECO:0007669"/>
    <property type="project" value="UniProtKB-SubCell"/>
</dbReference>
<comment type="function">
    <text evidence="14">Key component of the F(0) channel; it plays a direct role in translocation across the membrane. A homomeric c-ring of between 10-14 subunits forms the central stalk rotor element with the F(1) delta and epsilon subunits.</text>
</comment>
<reference evidence="16" key="1">
    <citation type="submission" date="2022-02" db="EMBL/GenBank/DDBJ databases">
        <authorList>
            <person name="Leng L."/>
        </authorList>
    </citation>
    <scope>NUCLEOTIDE SEQUENCE</scope>
    <source>
        <strain evidence="16">JI</strain>
    </source>
</reference>
<dbReference type="RefSeq" id="WP_277442861.1">
    <property type="nucleotide sequence ID" value="NZ_JAKOAV010000005.1"/>
</dbReference>